<dbReference type="GO" id="GO:0051603">
    <property type="term" value="P:proteolysis involved in protein catabolic process"/>
    <property type="evidence" value="ECO:0007669"/>
    <property type="project" value="TreeGrafter"/>
</dbReference>
<dbReference type="PANTHER" id="PTHR12000">
    <property type="entry name" value="HEMOGLOBINASE FAMILY MEMBER"/>
    <property type="match status" value="1"/>
</dbReference>
<keyword evidence="3" id="KW-1185">Reference proteome</keyword>
<evidence type="ECO:0000313" key="3">
    <source>
        <dbReference type="Proteomes" id="UP001152798"/>
    </source>
</evidence>
<dbReference type="EMBL" id="OV725081">
    <property type="protein sequence ID" value="CAH1402823.1"/>
    <property type="molecule type" value="Genomic_DNA"/>
</dbReference>
<accession>A0A9P0HHW4</accession>
<reference evidence="2" key="1">
    <citation type="submission" date="2022-01" db="EMBL/GenBank/DDBJ databases">
        <authorList>
            <person name="King R."/>
        </authorList>
    </citation>
    <scope>NUCLEOTIDE SEQUENCE</scope>
</reference>
<dbReference type="PRINTS" id="PR00776">
    <property type="entry name" value="HEMOGLOBNASE"/>
</dbReference>
<dbReference type="GO" id="GO:0006624">
    <property type="term" value="P:vacuolar protein processing"/>
    <property type="evidence" value="ECO:0007669"/>
    <property type="project" value="TreeGrafter"/>
</dbReference>
<dbReference type="InterPro" id="IPR046427">
    <property type="entry name" value="Legumain_prodom_sf"/>
</dbReference>
<evidence type="ECO:0000256" key="1">
    <source>
        <dbReference type="ARBA" id="ARBA00009941"/>
    </source>
</evidence>
<dbReference type="Proteomes" id="UP001152798">
    <property type="component" value="Chromosome 5"/>
</dbReference>
<dbReference type="Gene3D" id="1.10.132.130">
    <property type="match status" value="1"/>
</dbReference>
<gene>
    <name evidence="2" type="ORF">NEZAVI_LOCUS11553</name>
</gene>
<sequence>MMSDDIAFNQDNPTPGVIINHPGGPNVYKGVPKDYTGKNVTADNFLNILTGNKTAMRGIGSGKVIESGPDDLVFINFVDHGGVGVLYFPNEELYADEFLEAINLMSTKSKYSKLIMYVEACHAGSIFDNMLPDTTRVFALTAADPHESSYACYYDKQRETYLGDVFSIIWMNDTEHESLPSESLHHQFEKVRTYTNTSHVEEYGDLDIGITKLKDVLGFKMRLMKSMGGLNPSYSSTVVKPQHPMDTTDNMDIPLDLLDKKKSTTKDPEKCKALESEIDDLNKQEESTAKEKNTSHIAVMFLFERHSSEADRERLRILPEADIYHAYQIIKRNRIPDENIVVMVNDDIAYHSSNPTPGVIINYPGGPNVYEGLLKDYTGAMVMYIEACFAGSLFDNMLPDDINVFAITAADAREPSEGCFRDDEQNTWLSNVFSTLWMSFAEHESFSEKSLHHHYEKVRSYTNTSHPQEYGDLDVGVMKLKYIIGERVKTKRRLPPRITPLPTDVINSIDIPLQILVEQIRAATDPLKKKQLKWEHKSLIERRESLDKLFNDIMEKVTENDKIKLNELRTSKMGLNREPRIEDHFPAVFASVDHVVVERCSAAYGIFGVWSHICHPIGKSINKRTQIDGLERAACCHTYCLYWCLMSSRELPTSAAGRPRAIHWGLERRLERVEYADDTCKMLVKLMMYYYFNKVSDLMDTVDFPYFEEETSSCNVSSLIPSLDYGGQLLDKHCLLQRKYVPYIWVDQHGGPFFHVYLLLLVIIRSKDAEISFLEKSIDDNAVGML</sequence>
<dbReference type="Gene3D" id="3.40.50.1460">
    <property type="match status" value="3"/>
</dbReference>
<dbReference type="Pfam" id="PF01650">
    <property type="entry name" value="Peptidase_C13"/>
    <property type="match status" value="2"/>
</dbReference>
<dbReference type="GO" id="GO:0004197">
    <property type="term" value="F:cysteine-type endopeptidase activity"/>
    <property type="evidence" value="ECO:0007669"/>
    <property type="project" value="TreeGrafter"/>
</dbReference>
<dbReference type="PANTHER" id="PTHR12000:SF42">
    <property type="entry name" value="LEGUMAIN"/>
    <property type="match status" value="1"/>
</dbReference>
<name>A0A9P0HHW4_NEZVI</name>
<organism evidence="2 3">
    <name type="scientific">Nezara viridula</name>
    <name type="common">Southern green stink bug</name>
    <name type="synonym">Cimex viridulus</name>
    <dbReference type="NCBI Taxonomy" id="85310"/>
    <lineage>
        <taxon>Eukaryota</taxon>
        <taxon>Metazoa</taxon>
        <taxon>Ecdysozoa</taxon>
        <taxon>Arthropoda</taxon>
        <taxon>Hexapoda</taxon>
        <taxon>Insecta</taxon>
        <taxon>Pterygota</taxon>
        <taxon>Neoptera</taxon>
        <taxon>Paraneoptera</taxon>
        <taxon>Hemiptera</taxon>
        <taxon>Heteroptera</taxon>
        <taxon>Panheteroptera</taxon>
        <taxon>Pentatomomorpha</taxon>
        <taxon>Pentatomoidea</taxon>
        <taxon>Pentatomidae</taxon>
        <taxon>Pentatominae</taxon>
        <taxon>Nezara</taxon>
    </lineage>
</organism>
<comment type="similarity">
    <text evidence="1">Belongs to the peptidase C13 family.</text>
</comment>
<dbReference type="AlphaFoldDB" id="A0A9P0HHW4"/>
<dbReference type="InterPro" id="IPR001096">
    <property type="entry name" value="Peptidase_C13"/>
</dbReference>
<dbReference type="OrthoDB" id="192611at2759"/>
<dbReference type="GO" id="GO:0005773">
    <property type="term" value="C:vacuole"/>
    <property type="evidence" value="ECO:0007669"/>
    <property type="project" value="GOC"/>
</dbReference>
<evidence type="ECO:0000313" key="2">
    <source>
        <dbReference type="EMBL" id="CAH1402823.1"/>
    </source>
</evidence>
<evidence type="ECO:0008006" key="4">
    <source>
        <dbReference type="Google" id="ProtNLM"/>
    </source>
</evidence>
<protein>
    <recommendedName>
        <fullName evidence="4">Legumain</fullName>
    </recommendedName>
</protein>
<proteinExistence type="inferred from homology"/>